<dbReference type="AlphaFoldDB" id="A0A3M7RE96"/>
<organism evidence="1 2">
    <name type="scientific">Brachionus plicatilis</name>
    <name type="common">Marine rotifer</name>
    <name type="synonym">Brachionus muelleri</name>
    <dbReference type="NCBI Taxonomy" id="10195"/>
    <lineage>
        <taxon>Eukaryota</taxon>
        <taxon>Metazoa</taxon>
        <taxon>Spiralia</taxon>
        <taxon>Gnathifera</taxon>
        <taxon>Rotifera</taxon>
        <taxon>Eurotatoria</taxon>
        <taxon>Monogononta</taxon>
        <taxon>Pseudotrocha</taxon>
        <taxon>Ploima</taxon>
        <taxon>Brachionidae</taxon>
        <taxon>Brachionus</taxon>
    </lineage>
</organism>
<sequence length="110" mass="12769">MKANLTLCLKKGTKPSNSWPSDQALYHKIHILLCCLMHIDLPYFTIFLQAEKGFFGPNIKNYNVNHFSQNNKIKQNLFQNKNIQSPTSGFFWNLLDLNEVRKNQPLSSLN</sequence>
<name>A0A3M7RE96_BRAPC</name>
<protein>
    <submittedName>
        <fullName evidence="1">Uncharacterized protein</fullName>
    </submittedName>
</protein>
<evidence type="ECO:0000313" key="1">
    <source>
        <dbReference type="EMBL" id="RNA21932.1"/>
    </source>
</evidence>
<dbReference type="EMBL" id="REGN01003561">
    <property type="protein sequence ID" value="RNA21932.1"/>
    <property type="molecule type" value="Genomic_DNA"/>
</dbReference>
<keyword evidence="2" id="KW-1185">Reference proteome</keyword>
<comment type="caution">
    <text evidence="1">The sequence shown here is derived from an EMBL/GenBank/DDBJ whole genome shotgun (WGS) entry which is preliminary data.</text>
</comment>
<evidence type="ECO:0000313" key="2">
    <source>
        <dbReference type="Proteomes" id="UP000276133"/>
    </source>
</evidence>
<reference evidence="1 2" key="1">
    <citation type="journal article" date="2018" name="Sci. Rep.">
        <title>Genomic signatures of local adaptation to the degree of environmental predictability in rotifers.</title>
        <authorList>
            <person name="Franch-Gras L."/>
            <person name="Hahn C."/>
            <person name="Garcia-Roger E.M."/>
            <person name="Carmona M.J."/>
            <person name="Serra M."/>
            <person name="Gomez A."/>
        </authorList>
    </citation>
    <scope>NUCLEOTIDE SEQUENCE [LARGE SCALE GENOMIC DNA]</scope>
    <source>
        <strain evidence="1">HYR1</strain>
    </source>
</reference>
<proteinExistence type="predicted"/>
<dbReference type="Proteomes" id="UP000276133">
    <property type="component" value="Unassembled WGS sequence"/>
</dbReference>
<accession>A0A3M7RE96</accession>
<gene>
    <name evidence="1" type="ORF">BpHYR1_003282</name>
</gene>